<evidence type="ECO:0000313" key="2">
    <source>
        <dbReference type="EMBL" id="SIR31292.1"/>
    </source>
</evidence>
<proteinExistence type="predicted"/>
<dbReference type="SUPFAM" id="SSF47598">
    <property type="entry name" value="Ribbon-helix-helix"/>
    <property type="match status" value="1"/>
</dbReference>
<name>A0A1N6ZWP9_9RHOB</name>
<evidence type="ECO:0000256" key="1">
    <source>
        <dbReference type="SAM" id="MobiDB-lite"/>
    </source>
</evidence>
<dbReference type="OrthoDB" id="7776781at2"/>
<dbReference type="Proteomes" id="UP000323956">
    <property type="component" value="Unassembled WGS sequence"/>
</dbReference>
<gene>
    <name evidence="2" type="ORF">SAMN05421641_13921</name>
</gene>
<accession>A0A1N6ZWP9</accession>
<feature type="region of interest" description="Disordered" evidence="1">
    <location>
        <begin position="1"/>
        <end position="20"/>
    </location>
</feature>
<dbReference type="AlphaFoldDB" id="A0A1N6ZWP9"/>
<organism evidence="2 3">
    <name type="scientific">Paracoccus thiocyanatus</name>
    <dbReference type="NCBI Taxonomy" id="34006"/>
    <lineage>
        <taxon>Bacteria</taxon>
        <taxon>Pseudomonadati</taxon>
        <taxon>Pseudomonadota</taxon>
        <taxon>Alphaproteobacteria</taxon>
        <taxon>Rhodobacterales</taxon>
        <taxon>Paracoccaceae</taxon>
        <taxon>Paracoccus</taxon>
    </lineage>
</organism>
<evidence type="ECO:0008006" key="4">
    <source>
        <dbReference type="Google" id="ProtNLM"/>
    </source>
</evidence>
<dbReference type="GO" id="GO:0006355">
    <property type="term" value="P:regulation of DNA-templated transcription"/>
    <property type="evidence" value="ECO:0007669"/>
    <property type="project" value="InterPro"/>
</dbReference>
<dbReference type="RefSeq" id="WP_149766825.1">
    <property type="nucleotide sequence ID" value="NZ_FTMK01000039.1"/>
</dbReference>
<evidence type="ECO:0000313" key="3">
    <source>
        <dbReference type="Proteomes" id="UP000323956"/>
    </source>
</evidence>
<dbReference type="InterPro" id="IPR010985">
    <property type="entry name" value="Ribbon_hlx_hlx"/>
</dbReference>
<reference evidence="2 3" key="1">
    <citation type="submission" date="2017-01" db="EMBL/GenBank/DDBJ databases">
        <authorList>
            <person name="Varghese N."/>
            <person name="Submissions S."/>
        </authorList>
    </citation>
    <scope>NUCLEOTIDE SEQUENCE [LARGE SCALE GENOMIC DNA]</scope>
    <source>
        <strain evidence="2 3">ATCC 700171</strain>
    </source>
</reference>
<protein>
    <recommendedName>
        <fullName evidence="4">Ribbon-helix-helix protein, CopG family</fullName>
    </recommendedName>
</protein>
<dbReference type="EMBL" id="FTMK01000039">
    <property type="protein sequence ID" value="SIR31292.1"/>
    <property type="molecule type" value="Genomic_DNA"/>
</dbReference>
<sequence>MTSLRRKRQMGGPKRTSISLSAEAHKSLRIEALRRDMTMSQLIARALADAGVDIPAEDLDE</sequence>